<organism evidence="1 2">
    <name type="scientific">Agaricus bisporus var. burnettii</name>
    <dbReference type="NCBI Taxonomy" id="192524"/>
    <lineage>
        <taxon>Eukaryota</taxon>
        <taxon>Fungi</taxon>
        <taxon>Dikarya</taxon>
        <taxon>Basidiomycota</taxon>
        <taxon>Agaricomycotina</taxon>
        <taxon>Agaricomycetes</taxon>
        <taxon>Agaricomycetidae</taxon>
        <taxon>Agaricales</taxon>
        <taxon>Agaricineae</taxon>
        <taxon>Agaricaceae</taxon>
        <taxon>Agaricus</taxon>
    </lineage>
</organism>
<protein>
    <submittedName>
        <fullName evidence="1">Uncharacterized protein</fullName>
    </submittedName>
</protein>
<gene>
    <name evidence="1" type="ORF">Agabi119p4_3982</name>
</gene>
<name>A0A8H7KIM7_AGABI</name>
<proteinExistence type="predicted"/>
<dbReference type="AlphaFoldDB" id="A0A8H7KIM7"/>
<dbReference type="Proteomes" id="UP000629468">
    <property type="component" value="Unassembled WGS sequence"/>
</dbReference>
<comment type="caution">
    <text evidence="1">The sequence shown here is derived from an EMBL/GenBank/DDBJ whole genome shotgun (WGS) entry which is preliminary data.</text>
</comment>
<accession>A0A8H7KIM7</accession>
<evidence type="ECO:0000313" key="1">
    <source>
        <dbReference type="EMBL" id="KAF7777910.1"/>
    </source>
</evidence>
<evidence type="ECO:0000313" key="2">
    <source>
        <dbReference type="Proteomes" id="UP000629468"/>
    </source>
</evidence>
<sequence length="156" mass="17497">MAAAPAHYIRTIHTSFTASPAWSRDPFFVRTPSLRRIKFDPFADELSYHPPLPYTIHIPPAAPADIQRHRRRQQESFLRRSYRSAPPPVPTTTTAVVYPTKSTATALQEREARSKIVAGILLNRVHAVGKPMRRRASDTPRPYVPSGLSTCVSIEA</sequence>
<reference evidence="1 2" key="1">
    <citation type="journal article" name="Sci. Rep.">
        <title>Telomere-to-telomere assembled and centromere annotated genomes of the two main subspecies of the button mushroom Agaricus bisporus reveal especially polymorphic chromosome ends.</title>
        <authorList>
            <person name="Sonnenberg A.S.M."/>
            <person name="Sedaghat-Telgerd N."/>
            <person name="Lavrijssen B."/>
            <person name="Ohm R.A."/>
            <person name="Hendrickx P.M."/>
            <person name="Scholtmeijer K."/>
            <person name="Baars J.J.P."/>
            <person name="van Peer A."/>
        </authorList>
    </citation>
    <scope>NUCLEOTIDE SEQUENCE [LARGE SCALE GENOMIC DNA]</scope>
    <source>
        <strain evidence="1 2">H119_p4</strain>
    </source>
</reference>
<dbReference type="EMBL" id="JABXXO010000005">
    <property type="protein sequence ID" value="KAF7777910.1"/>
    <property type="molecule type" value="Genomic_DNA"/>
</dbReference>
<dbReference type="OMA" id="IKFDPFA"/>